<dbReference type="RefSeq" id="WP_092102444.1">
    <property type="nucleotide sequence ID" value="NZ_LT629739.1"/>
</dbReference>
<evidence type="ECO:0000313" key="3">
    <source>
        <dbReference type="EMBL" id="SDR76030.1"/>
    </source>
</evidence>
<dbReference type="InterPro" id="IPR007210">
    <property type="entry name" value="ABC_Gly_betaine_transp_sub-bd"/>
</dbReference>
<dbReference type="GO" id="GO:0043190">
    <property type="term" value="C:ATP-binding cassette (ABC) transporter complex"/>
    <property type="evidence" value="ECO:0007669"/>
    <property type="project" value="InterPro"/>
</dbReference>
<dbReference type="OrthoDB" id="9781705at2"/>
<sequence>MRKLISHTLNRRRALGTLGALGAGLAAATVSGCTATTANLGGTKSGAAGRRITVGSKGFAESWIMGELYAQGLRARGYQVDLKTNVGSSDIINTALQSGQIDVYPEYTGVIVVNWAGTDTALGTAEETYDIAKKWESEHGVTTLQATPFENKNAIAVRQEFADEHGLEKVSDLKGIGDFIYSTYPDNVSGAIGYEGIVETYGLDNMELKTLSIGLNYQAIERGEIQAADVFTTDPQLLRSDLVVLEDDKKLFGFQNVVPLIRDDVFDDLDADAPEFLNTLHSLLTIDAIQALNEASAINRIDPAQVAKVFLQENGLM</sequence>
<accession>A0A1H1LNZ8</accession>
<dbReference type="EMBL" id="LT629739">
    <property type="protein sequence ID" value="SDR76030.1"/>
    <property type="molecule type" value="Genomic_DNA"/>
</dbReference>
<keyword evidence="1" id="KW-0732">Signal</keyword>
<dbReference type="InterPro" id="IPR006311">
    <property type="entry name" value="TAT_signal"/>
</dbReference>
<dbReference type="GO" id="GO:0022857">
    <property type="term" value="F:transmembrane transporter activity"/>
    <property type="evidence" value="ECO:0007669"/>
    <property type="project" value="InterPro"/>
</dbReference>
<dbReference type="STRING" id="629680.SAMN04489751_0358"/>
<proteinExistence type="predicted"/>
<dbReference type="PROSITE" id="PS51318">
    <property type="entry name" value="TAT"/>
    <property type="match status" value="1"/>
</dbReference>
<dbReference type="Gene3D" id="3.40.190.120">
    <property type="entry name" value="Osmoprotection protein (prox), domain 2"/>
    <property type="match status" value="1"/>
</dbReference>
<evidence type="ECO:0000259" key="2">
    <source>
        <dbReference type="Pfam" id="PF04069"/>
    </source>
</evidence>
<organism evidence="3 4">
    <name type="scientific">Brevibacterium sandarakinum</name>
    <dbReference type="NCBI Taxonomy" id="629680"/>
    <lineage>
        <taxon>Bacteria</taxon>
        <taxon>Bacillati</taxon>
        <taxon>Actinomycetota</taxon>
        <taxon>Actinomycetes</taxon>
        <taxon>Micrococcales</taxon>
        <taxon>Brevibacteriaceae</taxon>
        <taxon>Brevibacterium</taxon>
    </lineage>
</organism>
<feature type="signal peptide" evidence="1">
    <location>
        <begin position="1"/>
        <end position="28"/>
    </location>
</feature>
<reference evidence="3" key="1">
    <citation type="submission" date="2016-10" db="EMBL/GenBank/DDBJ databases">
        <authorList>
            <person name="Varghese N."/>
            <person name="Submissions S."/>
        </authorList>
    </citation>
    <scope>NUCLEOTIDE SEQUENCE [LARGE SCALE GENOMIC DNA]</scope>
    <source>
        <strain evidence="3">DSM 22082</strain>
    </source>
</reference>
<dbReference type="Gene3D" id="3.40.190.10">
    <property type="entry name" value="Periplasmic binding protein-like II"/>
    <property type="match status" value="1"/>
</dbReference>
<gene>
    <name evidence="3" type="ORF">SAMN04489751_0358</name>
</gene>
<evidence type="ECO:0000313" key="4">
    <source>
        <dbReference type="Proteomes" id="UP000199700"/>
    </source>
</evidence>
<dbReference type="Proteomes" id="UP000199700">
    <property type="component" value="Chromosome"/>
</dbReference>
<evidence type="ECO:0000256" key="1">
    <source>
        <dbReference type="SAM" id="SignalP"/>
    </source>
</evidence>
<keyword evidence="4" id="KW-1185">Reference proteome</keyword>
<feature type="domain" description="ABC-type glycine betaine transport system substrate-binding" evidence="2">
    <location>
        <begin position="51"/>
        <end position="313"/>
    </location>
</feature>
<protein>
    <submittedName>
        <fullName evidence="3">Osmoprotectant transport system substrate-binding protein</fullName>
    </submittedName>
</protein>
<name>A0A1H1LNZ8_BRESA</name>
<dbReference type="Pfam" id="PF04069">
    <property type="entry name" value="OpuAC"/>
    <property type="match status" value="1"/>
</dbReference>
<feature type="chain" id="PRO_5038597040" evidence="1">
    <location>
        <begin position="29"/>
        <end position="317"/>
    </location>
</feature>
<dbReference type="SUPFAM" id="SSF53850">
    <property type="entry name" value="Periplasmic binding protein-like II"/>
    <property type="match status" value="1"/>
</dbReference>
<dbReference type="PROSITE" id="PS51257">
    <property type="entry name" value="PROKAR_LIPOPROTEIN"/>
    <property type="match status" value="1"/>
</dbReference>
<dbReference type="AlphaFoldDB" id="A0A1H1LNZ8"/>